<accession>A0A1R3HFA0</accession>
<feature type="compositionally biased region" description="Polar residues" evidence="1">
    <location>
        <begin position="19"/>
        <end position="29"/>
    </location>
</feature>
<keyword evidence="3" id="KW-1185">Reference proteome</keyword>
<sequence>MATAGVKAEYRARKADGGDSTTPSTESPR</sequence>
<proteinExistence type="predicted"/>
<comment type="caution">
    <text evidence="2">The sequence shown here is derived from an EMBL/GenBank/DDBJ whole genome shotgun (WGS) entry which is preliminary data.</text>
</comment>
<evidence type="ECO:0000313" key="2">
    <source>
        <dbReference type="EMBL" id="OMO68982.1"/>
    </source>
</evidence>
<dbReference type="EMBL" id="AWWV01012124">
    <property type="protein sequence ID" value="OMO68982.1"/>
    <property type="molecule type" value="Genomic_DNA"/>
</dbReference>
<organism evidence="2 3">
    <name type="scientific">Corchorus capsularis</name>
    <name type="common">Jute</name>
    <dbReference type="NCBI Taxonomy" id="210143"/>
    <lineage>
        <taxon>Eukaryota</taxon>
        <taxon>Viridiplantae</taxon>
        <taxon>Streptophyta</taxon>
        <taxon>Embryophyta</taxon>
        <taxon>Tracheophyta</taxon>
        <taxon>Spermatophyta</taxon>
        <taxon>Magnoliopsida</taxon>
        <taxon>eudicotyledons</taxon>
        <taxon>Gunneridae</taxon>
        <taxon>Pentapetalae</taxon>
        <taxon>rosids</taxon>
        <taxon>malvids</taxon>
        <taxon>Malvales</taxon>
        <taxon>Malvaceae</taxon>
        <taxon>Grewioideae</taxon>
        <taxon>Apeibeae</taxon>
        <taxon>Corchorus</taxon>
    </lineage>
</organism>
<reference evidence="2 3" key="1">
    <citation type="submission" date="2013-09" db="EMBL/GenBank/DDBJ databases">
        <title>Corchorus capsularis genome sequencing.</title>
        <authorList>
            <person name="Alam M."/>
            <person name="Haque M.S."/>
            <person name="Islam M.S."/>
            <person name="Emdad E.M."/>
            <person name="Islam M.M."/>
            <person name="Ahmed B."/>
            <person name="Halim A."/>
            <person name="Hossen Q.M.M."/>
            <person name="Hossain M.Z."/>
            <person name="Ahmed R."/>
            <person name="Khan M.M."/>
            <person name="Islam R."/>
            <person name="Rashid M.M."/>
            <person name="Khan S.A."/>
            <person name="Rahman M.S."/>
            <person name="Alam M."/>
        </authorList>
    </citation>
    <scope>NUCLEOTIDE SEQUENCE [LARGE SCALE GENOMIC DNA]</scope>
    <source>
        <strain evidence="3">cv. CVL-1</strain>
        <tissue evidence="2">Whole seedling</tissue>
    </source>
</reference>
<evidence type="ECO:0000313" key="3">
    <source>
        <dbReference type="Proteomes" id="UP000188268"/>
    </source>
</evidence>
<gene>
    <name evidence="2" type="ORF">CCACVL1_19727</name>
</gene>
<feature type="compositionally biased region" description="Basic and acidic residues" evidence="1">
    <location>
        <begin position="8"/>
        <end position="17"/>
    </location>
</feature>
<evidence type="ECO:0000256" key="1">
    <source>
        <dbReference type="SAM" id="MobiDB-lite"/>
    </source>
</evidence>
<dbReference type="Proteomes" id="UP000188268">
    <property type="component" value="Unassembled WGS sequence"/>
</dbReference>
<feature type="region of interest" description="Disordered" evidence="1">
    <location>
        <begin position="1"/>
        <end position="29"/>
    </location>
</feature>
<dbReference type="AlphaFoldDB" id="A0A1R3HFA0"/>
<name>A0A1R3HFA0_COCAP</name>
<protein>
    <submittedName>
        <fullName evidence="2">Uncharacterized protein</fullName>
    </submittedName>
</protein>
<dbReference type="Gramene" id="OMO68982">
    <property type="protein sequence ID" value="OMO68982"/>
    <property type="gene ID" value="CCACVL1_19727"/>
</dbReference>